<dbReference type="EMBL" id="QQAX01000021">
    <property type="protein sequence ID" value="RDI41154.1"/>
    <property type="molecule type" value="Genomic_DNA"/>
</dbReference>
<name>A0A370GFH5_9COXI</name>
<evidence type="ECO:0000259" key="1">
    <source>
        <dbReference type="Pfam" id="PF13670"/>
    </source>
</evidence>
<dbReference type="Gene3D" id="3.10.450.40">
    <property type="match status" value="1"/>
</dbReference>
<gene>
    <name evidence="2" type="ORF">C8D86_12154</name>
</gene>
<protein>
    <submittedName>
        <fullName evidence="2">Putative membrane protein YkoI</fullName>
    </submittedName>
</protein>
<organism evidence="2 3">
    <name type="scientific">Aquicella lusitana</name>
    <dbReference type="NCBI Taxonomy" id="254246"/>
    <lineage>
        <taxon>Bacteria</taxon>
        <taxon>Pseudomonadati</taxon>
        <taxon>Pseudomonadota</taxon>
        <taxon>Gammaproteobacteria</taxon>
        <taxon>Legionellales</taxon>
        <taxon>Coxiellaceae</taxon>
        <taxon>Aquicella</taxon>
    </lineage>
</organism>
<comment type="caution">
    <text evidence="2">The sequence shown here is derived from an EMBL/GenBank/DDBJ whole genome shotgun (WGS) entry which is preliminary data.</text>
</comment>
<dbReference type="AlphaFoldDB" id="A0A370GFH5"/>
<feature type="domain" description="PepSY" evidence="1">
    <location>
        <begin position="19"/>
        <end position="91"/>
    </location>
</feature>
<dbReference type="Proteomes" id="UP000254720">
    <property type="component" value="Unassembled WGS sequence"/>
</dbReference>
<sequence>MDVLNCLTITEVILITGLFFILSTSVTLADNLPATAVPLSAVITNLQTKGYNNIKEVKFEHGFYEAEAMNAQENEVKLEIDPKTNAITKTKIGYKMKSMANPKISMLDAIKKVGAAGYHDIYKIEFKKDKYEVKALDKNNKEVELRVNANTGEVSKEWF</sequence>
<feature type="domain" description="PepSY" evidence="1">
    <location>
        <begin position="108"/>
        <end position="157"/>
    </location>
</feature>
<keyword evidence="3" id="KW-1185">Reference proteome</keyword>
<dbReference type="InterPro" id="IPR025711">
    <property type="entry name" value="PepSY"/>
</dbReference>
<reference evidence="2 3" key="1">
    <citation type="submission" date="2018-07" db="EMBL/GenBank/DDBJ databases">
        <title>Genomic Encyclopedia of Type Strains, Phase IV (KMG-IV): sequencing the most valuable type-strain genomes for metagenomic binning, comparative biology and taxonomic classification.</title>
        <authorList>
            <person name="Goeker M."/>
        </authorList>
    </citation>
    <scope>NUCLEOTIDE SEQUENCE [LARGE SCALE GENOMIC DNA]</scope>
    <source>
        <strain evidence="2 3">DSM 16500</strain>
    </source>
</reference>
<evidence type="ECO:0000313" key="3">
    <source>
        <dbReference type="Proteomes" id="UP000254720"/>
    </source>
</evidence>
<dbReference type="Pfam" id="PF13670">
    <property type="entry name" value="PepSY_2"/>
    <property type="match status" value="2"/>
</dbReference>
<accession>A0A370GFH5</accession>
<evidence type="ECO:0000313" key="2">
    <source>
        <dbReference type="EMBL" id="RDI41154.1"/>
    </source>
</evidence>
<proteinExistence type="predicted"/>